<protein>
    <recommendedName>
        <fullName evidence="5">CRC domain-containing protein</fullName>
    </recommendedName>
</protein>
<keyword evidence="7" id="KW-1185">Reference proteome</keyword>
<keyword evidence="3" id="KW-0539">Nucleus</keyword>
<comment type="caution">
    <text evidence="6">The sequence shown here is derived from an EMBL/GenBank/DDBJ whole genome shotgun (WGS) entry which is preliminary data.</text>
</comment>
<evidence type="ECO:0000313" key="6">
    <source>
        <dbReference type="EMBL" id="MED6107481.1"/>
    </source>
</evidence>
<gene>
    <name evidence="6" type="ORF">PIB30_014579</name>
</gene>
<evidence type="ECO:0000256" key="4">
    <source>
        <dbReference type="SAM" id="MobiDB-lite"/>
    </source>
</evidence>
<dbReference type="InterPro" id="IPR005172">
    <property type="entry name" value="CRC"/>
</dbReference>
<feature type="region of interest" description="Disordered" evidence="4">
    <location>
        <begin position="1"/>
        <end position="24"/>
    </location>
</feature>
<dbReference type="PROSITE" id="PS51634">
    <property type="entry name" value="CRC"/>
    <property type="match status" value="1"/>
</dbReference>
<evidence type="ECO:0000256" key="2">
    <source>
        <dbReference type="ARBA" id="ARBA00007267"/>
    </source>
</evidence>
<dbReference type="InterPro" id="IPR044522">
    <property type="entry name" value="TSO1-like"/>
</dbReference>
<dbReference type="EMBL" id="JASCZI010000039">
    <property type="protein sequence ID" value="MED6107481.1"/>
    <property type="molecule type" value="Genomic_DNA"/>
</dbReference>
<accession>A0ABU6Q6T3</accession>
<name>A0ABU6Q6T3_9FABA</name>
<feature type="compositionally biased region" description="Polar residues" evidence="4">
    <location>
        <begin position="202"/>
        <end position="216"/>
    </location>
</feature>
<proteinExistence type="inferred from homology"/>
<evidence type="ECO:0000256" key="1">
    <source>
        <dbReference type="ARBA" id="ARBA00004123"/>
    </source>
</evidence>
<feature type="domain" description="CRC" evidence="5">
    <location>
        <begin position="30"/>
        <end position="140"/>
    </location>
</feature>
<evidence type="ECO:0000259" key="5">
    <source>
        <dbReference type="PROSITE" id="PS51634"/>
    </source>
</evidence>
<feature type="region of interest" description="Disordered" evidence="4">
    <location>
        <begin position="146"/>
        <end position="216"/>
    </location>
</feature>
<comment type="similarity">
    <text evidence="2">Belongs to the lin-54 family.</text>
</comment>
<feature type="compositionally biased region" description="Polar residues" evidence="4">
    <location>
        <begin position="156"/>
        <end position="176"/>
    </location>
</feature>
<comment type="subcellular location">
    <subcellularLocation>
        <location evidence="1">Nucleus</location>
    </subcellularLocation>
</comment>
<evidence type="ECO:0000256" key="3">
    <source>
        <dbReference type="ARBA" id="ARBA00023242"/>
    </source>
</evidence>
<sequence>MASCEDSGNNMNEGASDINPSHGSSPINDSNGKCNCMKSQCLKLYCQCLSAGNFCNDNCSCKNCLNKEANKDRVKQIKKEKQSRDPRAFEPKVIVDEMSRNRKGCICRKSGCMKKYCSCFGFEVGCSCHCQCQNCTNQYGVKGSSSSAKEQERVNDSNNGSKNVETMDNGSSSQSHHPPVYDNSPNQLSENSDARADDELDNSNVNNIPMPMPSNQVASPDYNFAVHQNHVAAPYYYRPLTPVQIQSSRNNFTEQQSTDLFGDPDWHGQSSFLRTNPPFYYDNNVAEPSSIPRIQSSQQYQPHQSHGFHQQVEASFGAMTRQHPFLRSSQQPNNGDATNMQLRLHPHLHGRWPSPPPIDD</sequence>
<dbReference type="Pfam" id="PF03638">
    <property type="entry name" value="TCR"/>
    <property type="match status" value="2"/>
</dbReference>
<dbReference type="InterPro" id="IPR033467">
    <property type="entry name" value="Tesmin/TSO1-like_CXC"/>
</dbReference>
<dbReference type="SMART" id="SM01114">
    <property type="entry name" value="CXC"/>
    <property type="match status" value="2"/>
</dbReference>
<dbReference type="Proteomes" id="UP001341840">
    <property type="component" value="Unassembled WGS sequence"/>
</dbReference>
<dbReference type="PANTHER" id="PTHR46159">
    <property type="entry name" value="PROTEIN TESMIN/TSO1-LIKE CXC 2"/>
    <property type="match status" value="1"/>
</dbReference>
<reference evidence="6 7" key="1">
    <citation type="journal article" date="2023" name="Plants (Basel)">
        <title>Bridging the Gap: Combining Genomics and Transcriptomics Approaches to Understand Stylosanthes scabra, an Orphan Legume from the Brazilian Caatinga.</title>
        <authorList>
            <person name="Ferreira-Neto J.R.C."/>
            <person name="da Silva M.D."/>
            <person name="Binneck E."/>
            <person name="de Melo N.F."/>
            <person name="da Silva R.H."/>
            <person name="de Melo A.L.T.M."/>
            <person name="Pandolfi V."/>
            <person name="Bustamante F.O."/>
            <person name="Brasileiro-Vidal A.C."/>
            <person name="Benko-Iseppon A.M."/>
        </authorList>
    </citation>
    <scope>NUCLEOTIDE SEQUENCE [LARGE SCALE GENOMIC DNA]</scope>
    <source>
        <tissue evidence="6">Leaves</tissue>
    </source>
</reference>
<dbReference type="PANTHER" id="PTHR46159:SF6">
    <property type="entry name" value="OS12G0605300 PROTEIN"/>
    <property type="match status" value="1"/>
</dbReference>
<evidence type="ECO:0000313" key="7">
    <source>
        <dbReference type="Proteomes" id="UP001341840"/>
    </source>
</evidence>
<organism evidence="6 7">
    <name type="scientific">Stylosanthes scabra</name>
    <dbReference type="NCBI Taxonomy" id="79078"/>
    <lineage>
        <taxon>Eukaryota</taxon>
        <taxon>Viridiplantae</taxon>
        <taxon>Streptophyta</taxon>
        <taxon>Embryophyta</taxon>
        <taxon>Tracheophyta</taxon>
        <taxon>Spermatophyta</taxon>
        <taxon>Magnoliopsida</taxon>
        <taxon>eudicotyledons</taxon>
        <taxon>Gunneridae</taxon>
        <taxon>Pentapetalae</taxon>
        <taxon>rosids</taxon>
        <taxon>fabids</taxon>
        <taxon>Fabales</taxon>
        <taxon>Fabaceae</taxon>
        <taxon>Papilionoideae</taxon>
        <taxon>50 kb inversion clade</taxon>
        <taxon>dalbergioids sensu lato</taxon>
        <taxon>Dalbergieae</taxon>
        <taxon>Pterocarpus clade</taxon>
        <taxon>Stylosanthes</taxon>
    </lineage>
</organism>